<keyword evidence="1" id="KW-0732">Signal</keyword>
<comment type="caution">
    <text evidence="2">The sequence shown here is derived from an EMBL/GenBank/DDBJ whole genome shotgun (WGS) entry which is preliminary data.</text>
</comment>
<accession>A0A840S575</accession>
<dbReference type="InterPro" id="IPR007332">
    <property type="entry name" value="DUF411"/>
</dbReference>
<evidence type="ECO:0000313" key="2">
    <source>
        <dbReference type="EMBL" id="MBB5204853.1"/>
    </source>
</evidence>
<dbReference type="EMBL" id="JACHHO010000002">
    <property type="protein sequence ID" value="MBB5204853.1"/>
    <property type="molecule type" value="Genomic_DNA"/>
</dbReference>
<feature type="signal peptide" evidence="1">
    <location>
        <begin position="1"/>
        <end position="26"/>
    </location>
</feature>
<organism evidence="2 3">
    <name type="scientific">Inhella inkyongensis</name>
    <dbReference type="NCBI Taxonomy" id="392593"/>
    <lineage>
        <taxon>Bacteria</taxon>
        <taxon>Pseudomonadati</taxon>
        <taxon>Pseudomonadota</taxon>
        <taxon>Betaproteobacteria</taxon>
        <taxon>Burkholderiales</taxon>
        <taxon>Sphaerotilaceae</taxon>
        <taxon>Inhella</taxon>
    </lineage>
</organism>
<dbReference type="OrthoDB" id="14727at2"/>
<protein>
    <recommendedName>
        <fullName evidence="4">Metal-binding protein</fullName>
    </recommendedName>
</protein>
<evidence type="ECO:0000256" key="1">
    <source>
        <dbReference type="SAM" id="SignalP"/>
    </source>
</evidence>
<dbReference type="RefSeq" id="WP_138855508.1">
    <property type="nucleotide sequence ID" value="NZ_CP040709.1"/>
</dbReference>
<feature type="chain" id="PRO_5032490552" description="Metal-binding protein" evidence="1">
    <location>
        <begin position="27"/>
        <end position="155"/>
    </location>
</feature>
<reference evidence="2 3" key="1">
    <citation type="submission" date="2020-08" db="EMBL/GenBank/DDBJ databases">
        <title>Genomic Encyclopedia of Type Strains, Phase IV (KMG-IV): sequencing the most valuable type-strain genomes for metagenomic binning, comparative biology and taxonomic classification.</title>
        <authorList>
            <person name="Goeker M."/>
        </authorList>
    </citation>
    <scope>NUCLEOTIDE SEQUENCE [LARGE SCALE GENOMIC DNA]</scope>
    <source>
        <strain evidence="2 3">DSM 23958</strain>
    </source>
</reference>
<dbReference type="Pfam" id="PF04214">
    <property type="entry name" value="DUF411"/>
    <property type="match status" value="1"/>
</dbReference>
<evidence type="ECO:0008006" key="4">
    <source>
        <dbReference type="Google" id="ProtNLM"/>
    </source>
</evidence>
<gene>
    <name evidence="2" type="ORF">HNQ51_002167</name>
</gene>
<sequence length="155" mass="17004">MKPQVQTARRLLIAALGVLPWLPLAAQGQLPKVVVWKGPQCGCCKDWIAHLQSQGFTQFEVHDEGNDEARKRLKMPVALGSCHTAQIEGYAIEGHVPAREIKRLLKERPKALGLAVPAMPVGSPGMDGPAYGGRRDPYQVLLVKPDGNTQVYQNY</sequence>
<name>A0A840S575_9BURK</name>
<proteinExistence type="predicted"/>
<dbReference type="Proteomes" id="UP000554837">
    <property type="component" value="Unassembled WGS sequence"/>
</dbReference>
<dbReference type="AlphaFoldDB" id="A0A840S575"/>
<evidence type="ECO:0000313" key="3">
    <source>
        <dbReference type="Proteomes" id="UP000554837"/>
    </source>
</evidence>
<keyword evidence="3" id="KW-1185">Reference proteome</keyword>